<dbReference type="InParanoid" id="A0A7J7DGZ3"/>
<dbReference type="GO" id="GO:0000502">
    <property type="term" value="C:proteasome complex"/>
    <property type="evidence" value="ECO:0007669"/>
    <property type="project" value="UniProtKB-KW"/>
</dbReference>
<gene>
    <name evidence="1" type="ORF">HS088_TW07G01104</name>
</gene>
<proteinExistence type="predicted"/>
<dbReference type="Proteomes" id="UP000593562">
    <property type="component" value="Unassembled WGS sequence"/>
</dbReference>
<accession>A0A7J7DGZ3</accession>
<evidence type="ECO:0000313" key="2">
    <source>
        <dbReference type="Proteomes" id="UP000593562"/>
    </source>
</evidence>
<keyword evidence="2" id="KW-1185">Reference proteome</keyword>
<evidence type="ECO:0000313" key="1">
    <source>
        <dbReference type="EMBL" id="KAF5745514.1"/>
    </source>
</evidence>
<name>A0A7J7DGZ3_TRIWF</name>
<organism evidence="1 2">
    <name type="scientific">Tripterygium wilfordii</name>
    <name type="common">Thunder God vine</name>
    <dbReference type="NCBI Taxonomy" id="458696"/>
    <lineage>
        <taxon>Eukaryota</taxon>
        <taxon>Viridiplantae</taxon>
        <taxon>Streptophyta</taxon>
        <taxon>Embryophyta</taxon>
        <taxon>Tracheophyta</taxon>
        <taxon>Spermatophyta</taxon>
        <taxon>Magnoliopsida</taxon>
        <taxon>eudicotyledons</taxon>
        <taxon>Gunneridae</taxon>
        <taxon>Pentapetalae</taxon>
        <taxon>rosids</taxon>
        <taxon>fabids</taxon>
        <taxon>Celastrales</taxon>
        <taxon>Celastraceae</taxon>
        <taxon>Tripterygium</taxon>
    </lineage>
</organism>
<sequence length="80" mass="9254">MEDSEGLAGSARHVEDDNPMHICFFEARAYGLQMGTSHKGRIFVYLDVLILYDNMWDDGISLGPKEVHNYLTRVMYNRRS</sequence>
<keyword evidence="1" id="KW-0647">Proteasome</keyword>
<protein>
    <submittedName>
        <fullName evidence="1">Proteasome subunit beta type-4 isoform X1</fullName>
    </submittedName>
</protein>
<comment type="caution">
    <text evidence="1">The sequence shown here is derived from an EMBL/GenBank/DDBJ whole genome shotgun (WGS) entry which is preliminary data.</text>
</comment>
<reference evidence="1 2" key="1">
    <citation type="journal article" date="2020" name="Nat. Commun.">
        <title>Genome of Tripterygium wilfordii and identification of cytochrome P450 involved in triptolide biosynthesis.</title>
        <authorList>
            <person name="Tu L."/>
            <person name="Su P."/>
            <person name="Zhang Z."/>
            <person name="Gao L."/>
            <person name="Wang J."/>
            <person name="Hu T."/>
            <person name="Zhou J."/>
            <person name="Zhang Y."/>
            <person name="Zhao Y."/>
            <person name="Liu Y."/>
            <person name="Song Y."/>
            <person name="Tong Y."/>
            <person name="Lu Y."/>
            <person name="Yang J."/>
            <person name="Xu C."/>
            <person name="Jia M."/>
            <person name="Peters R.J."/>
            <person name="Huang L."/>
            <person name="Gao W."/>
        </authorList>
    </citation>
    <scope>NUCLEOTIDE SEQUENCE [LARGE SCALE GENOMIC DNA]</scope>
    <source>
        <strain evidence="2">cv. XIE 37</strain>
        <tissue evidence="1">Leaf</tissue>
    </source>
</reference>
<dbReference type="EMBL" id="JAAARO010000007">
    <property type="protein sequence ID" value="KAF5745514.1"/>
    <property type="molecule type" value="Genomic_DNA"/>
</dbReference>
<dbReference type="AlphaFoldDB" id="A0A7J7DGZ3"/>